<dbReference type="EMBL" id="ML208595">
    <property type="protein sequence ID" value="TFK62253.1"/>
    <property type="molecule type" value="Genomic_DNA"/>
</dbReference>
<dbReference type="Proteomes" id="UP000308600">
    <property type="component" value="Unassembled WGS sequence"/>
</dbReference>
<organism evidence="1 2">
    <name type="scientific">Pluteus cervinus</name>
    <dbReference type="NCBI Taxonomy" id="181527"/>
    <lineage>
        <taxon>Eukaryota</taxon>
        <taxon>Fungi</taxon>
        <taxon>Dikarya</taxon>
        <taxon>Basidiomycota</taxon>
        <taxon>Agaricomycotina</taxon>
        <taxon>Agaricomycetes</taxon>
        <taxon>Agaricomycetidae</taxon>
        <taxon>Agaricales</taxon>
        <taxon>Pluteineae</taxon>
        <taxon>Pluteaceae</taxon>
        <taxon>Pluteus</taxon>
    </lineage>
</organism>
<evidence type="ECO:0000313" key="2">
    <source>
        <dbReference type="Proteomes" id="UP000308600"/>
    </source>
</evidence>
<sequence length="310" mass="34482">MLSEKAKGKQRAVEVSGSGNAAGSSTSNENLSTLAPEPQETQRDLVIRFTEGLPDLTVQVGPHDAVRDIKKRIRDARPQLLDRRLRLIHAGRILTEETLFSSWVSSIEERQKRVPTSPAEGDEAAQTSAPLGGIVTWMHCSVGPKLEPGEEAEEERPQLAQLQPARGFDRLAAVGFSEEDIANFRRQFHSQSASNYLDADFETEEEYDEYARALEEQWIDSLDNAGTASLSQAGDAGNSNMLHGILIGFFFPLIPFFFMRSSKPAIFWEDGSEPDPAANVIFPRRTQMGLVIGFLANIMFGMWRYFLDST</sequence>
<accession>A0ACD3A8R9</accession>
<proteinExistence type="predicted"/>
<protein>
    <submittedName>
        <fullName evidence="1">Uncharacterized protein</fullName>
    </submittedName>
</protein>
<gene>
    <name evidence="1" type="ORF">BDN72DRAFT_398438</name>
</gene>
<evidence type="ECO:0000313" key="1">
    <source>
        <dbReference type="EMBL" id="TFK62253.1"/>
    </source>
</evidence>
<reference evidence="1 2" key="1">
    <citation type="journal article" date="2019" name="Nat. Ecol. Evol.">
        <title>Megaphylogeny resolves global patterns of mushroom evolution.</title>
        <authorList>
            <person name="Varga T."/>
            <person name="Krizsan K."/>
            <person name="Foldi C."/>
            <person name="Dima B."/>
            <person name="Sanchez-Garcia M."/>
            <person name="Sanchez-Ramirez S."/>
            <person name="Szollosi G.J."/>
            <person name="Szarkandi J.G."/>
            <person name="Papp V."/>
            <person name="Albert L."/>
            <person name="Andreopoulos W."/>
            <person name="Angelini C."/>
            <person name="Antonin V."/>
            <person name="Barry K.W."/>
            <person name="Bougher N.L."/>
            <person name="Buchanan P."/>
            <person name="Buyck B."/>
            <person name="Bense V."/>
            <person name="Catcheside P."/>
            <person name="Chovatia M."/>
            <person name="Cooper J."/>
            <person name="Damon W."/>
            <person name="Desjardin D."/>
            <person name="Finy P."/>
            <person name="Geml J."/>
            <person name="Haridas S."/>
            <person name="Hughes K."/>
            <person name="Justo A."/>
            <person name="Karasinski D."/>
            <person name="Kautmanova I."/>
            <person name="Kiss B."/>
            <person name="Kocsube S."/>
            <person name="Kotiranta H."/>
            <person name="LaButti K.M."/>
            <person name="Lechner B.E."/>
            <person name="Liimatainen K."/>
            <person name="Lipzen A."/>
            <person name="Lukacs Z."/>
            <person name="Mihaltcheva S."/>
            <person name="Morgado L.N."/>
            <person name="Niskanen T."/>
            <person name="Noordeloos M.E."/>
            <person name="Ohm R.A."/>
            <person name="Ortiz-Santana B."/>
            <person name="Ovrebo C."/>
            <person name="Racz N."/>
            <person name="Riley R."/>
            <person name="Savchenko A."/>
            <person name="Shiryaev A."/>
            <person name="Soop K."/>
            <person name="Spirin V."/>
            <person name="Szebenyi C."/>
            <person name="Tomsovsky M."/>
            <person name="Tulloss R.E."/>
            <person name="Uehling J."/>
            <person name="Grigoriev I.V."/>
            <person name="Vagvolgyi C."/>
            <person name="Papp T."/>
            <person name="Martin F.M."/>
            <person name="Miettinen O."/>
            <person name="Hibbett D.S."/>
            <person name="Nagy L.G."/>
        </authorList>
    </citation>
    <scope>NUCLEOTIDE SEQUENCE [LARGE SCALE GENOMIC DNA]</scope>
    <source>
        <strain evidence="1 2">NL-1719</strain>
    </source>
</reference>
<name>A0ACD3A8R9_9AGAR</name>
<keyword evidence="2" id="KW-1185">Reference proteome</keyword>